<feature type="domain" description="J" evidence="9">
    <location>
        <begin position="35"/>
        <end position="99"/>
    </location>
</feature>
<dbReference type="CDD" id="cd06257">
    <property type="entry name" value="DnaJ"/>
    <property type="match status" value="1"/>
</dbReference>
<dbReference type="InterPro" id="IPR018253">
    <property type="entry name" value="DnaJ_domain_CS"/>
</dbReference>
<evidence type="ECO:0000256" key="5">
    <source>
        <dbReference type="ARBA" id="ARBA00023186"/>
    </source>
</evidence>
<evidence type="ECO:0000313" key="10">
    <source>
        <dbReference type="Proteomes" id="UP000694865"/>
    </source>
</evidence>
<name>A0ABM0MWK1_SACKO</name>
<keyword evidence="8" id="KW-0732">Signal</keyword>
<dbReference type="Gene3D" id="1.10.287.110">
    <property type="entry name" value="DnaJ domain"/>
    <property type="match status" value="1"/>
</dbReference>
<evidence type="ECO:0000259" key="9">
    <source>
        <dbReference type="PROSITE" id="PS50076"/>
    </source>
</evidence>
<evidence type="ECO:0000256" key="3">
    <source>
        <dbReference type="ARBA" id="ARBA00022989"/>
    </source>
</evidence>
<keyword evidence="5" id="KW-0143">Chaperone</keyword>
<dbReference type="PANTHER" id="PTHR44176">
    <property type="entry name" value="DNAJ HOMOLOG SUBFAMILY C MEMBER 25"/>
    <property type="match status" value="1"/>
</dbReference>
<dbReference type="PROSITE" id="PS50076">
    <property type="entry name" value="DNAJ_2"/>
    <property type="match status" value="1"/>
</dbReference>
<feature type="region of interest" description="Disordered" evidence="7">
    <location>
        <begin position="229"/>
        <end position="254"/>
    </location>
</feature>
<reference evidence="11" key="1">
    <citation type="submission" date="2025-08" db="UniProtKB">
        <authorList>
            <consortium name="RefSeq"/>
        </authorList>
    </citation>
    <scope>IDENTIFICATION</scope>
    <source>
        <tissue evidence="11">Testes</tissue>
    </source>
</reference>
<dbReference type="InterPro" id="IPR001623">
    <property type="entry name" value="DnaJ_domain"/>
</dbReference>
<feature type="signal peptide" evidence="8">
    <location>
        <begin position="1"/>
        <end position="24"/>
    </location>
</feature>
<gene>
    <name evidence="11" type="primary">LOC102801032</name>
</gene>
<dbReference type="Proteomes" id="UP000694865">
    <property type="component" value="Unplaced"/>
</dbReference>
<evidence type="ECO:0000256" key="2">
    <source>
        <dbReference type="ARBA" id="ARBA00022692"/>
    </source>
</evidence>
<comment type="similarity">
    <text evidence="6">Belongs to the DNAJC25 family.</text>
</comment>
<keyword evidence="10" id="KW-1185">Reference proteome</keyword>
<dbReference type="SUPFAM" id="SSF46565">
    <property type="entry name" value="Chaperone J-domain"/>
    <property type="match status" value="1"/>
</dbReference>
<dbReference type="SMART" id="SM00271">
    <property type="entry name" value="DnaJ"/>
    <property type="match status" value="1"/>
</dbReference>
<feature type="compositionally biased region" description="Basic residues" evidence="7">
    <location>
        <begin position="235"/>
        <end position="250"/>
    </location>
</feature>
<feature type="chain" id="PRO_5046293347" evidence="8">
    <location>
        <begin position="25"/>
        <end position="449"/>
    </location>
</feature>
<keyword evidence="2" id="KW-0812">Transmembrane</keyword>
<evidence type="ECO:0000256" key="1">
    <source>
        <dbReference type="ARBA" id="ARBA00004141"/>
    </source>
</evidence>
<evidence type="ECO:0000256" key="4">
    <source>
        <dbReference type="ARBA" id="ARBA00023136"/>
    </source>
</evidence>
<evidence type="ECO:0000313" key="11">
    <source>
        <dbReference type="RefSeq" id="XP_006824392.1"/>
    </source>
</evidence>
<keyword evidence="4" id="KW-0472">Membrane</keyword>
<organism evidence="10 11">
    <name type="scientific">Saccoglossus kowalevskii</name>
    <name type="common">Acorn worm</name>
    <dbReference type="NCBI Taxonomy" id="10224"/>
    <lineage>
        <taxon>Eukaryota</taxon>
        <taxon>Metazoa</taxon>
        <taxon>Hemichordata</taxon>
        <taxon>Enteropneusta</taxon>
        <taxon>Harrimaniidae</taxon>
        <taxon>Saccoglossus</taxon>
    </lineage>
</organism>
<dbReference type="PRINTS" id="PR00625">
    <property type="entry name" value="JDOMAIN"/>
</dbReference>
<dbReference type="RefSeq" id="XP_006824392.1">
    <property type="nucleotide sequence ID" value="XM_006824329.1"/>
</dbReference>
<dbReference type="InterPro" id="IPR036869">
    <property type="entry name" value="J_dom_sf"/>
</dbReference>
<dbReference type="Pfam" id="PF00226">
    <property type="entry name" value="DnaJ"/>
    <property type="match status" value="1"/>
</dbReference>
<dbReference type="PANTHER" id="PTHR44176:SF1">
    <property type="entry name" value="DNAJ HOMOLOG SUBFAMILY C MEMBER 25"/>
    <property type="match status" value="1"/>
</dbReference>
<dbReference type="GeneID" id="102801032"/>
<protein>
    <submittedName>
        <fullName evidence="11">Uncharacterized protein LOC102801032</fullName>
    </submittedName>
</protein>
<dbReference type="InterPro" id="IPR044632">
    <property type="entry name" value="DNAJC25-like"/>
</dbReference>
<keyword evidence="3" id="KW-1133">Transmembrane helix</keyword>
<dbReference type="PROSITE" id="PS00636">
    <property type="entry name" value="DNAJ_1"/>
    <property type="match status" value="1"/>
</dbReference>
<evidence type="ECO:0000256" key="7">
    <source>
        <dbReference type="SAM" id="MobiDB-lite"/>
    </source>
</evidence>
<evidence type="ECO:0000256" key="8">
    <source>
        <dbReference type="SAM" id="SignalP"/>
    </source>
</evidence>
<proteinExistence type="inferred from homology"/>
<accession>A0ABM0MWK1</accession>
<sequence length="449" mass="49567">MAAYTSEAVLLMLLIVLCATPTNAFIEGLYCGKESCYDVLGVTREATKGEISKSYRQLARKYHPDKYKGPDADTKFQTIATAYEILRDEDQRKDYDYMLDNPEETYRHYYRYYRRQYAPKVDVRVVIAVTITVISVFQVSIGSDTGIPSKGPDSGDAAVFRLPTADRRASAQSVFSGSGLPKFTGNYGGSAGTGFAAEMRDLVEVLSGQIASRAGRVDHLQAERAVSTAASLPASRKKHRKHHSHNKHVFSHVSQPWVTPPSPLIRGRPRLRLVGDLRHVTPTGMLVAKAPFSGQGVWGRTYIVPLPPLSPGNTMYIPPPSILKQSLTVTSTLMGSQAPETIQHALRAELRPINFLEFVGATLERILVRAQDPETSDAERSRLLDQATVNSRPPHGYVRYPPVSYGSLGRGYYCAAGRGFRRVCFCRVRGYATASVTQTGHRPPSLMGR</sequence>
<evidence type="ECO:0000256" key="6">
    <source>
        <dbReference type="ARBA" id="ARBA00024193"/>
    </source>
</evidence>
<comment type="subcellular location">
    <subcellularLocation>
        <location evidence="1">Membrane</location>
        <topology evidence="1">Multi-pass membrane protein</topology>
    </subcellularLocation>
</comment>